<keyword evidence="4" id="KW-1185">Reference proteome</keyword>
<feature type="compositionally biased region" description="Low complexity" evidence="1">
    <location>
        <begin position="1"/>
        <end position="20"/>
    </location>
</feature>
<reference evidence="3 4" key="1">
    <citation type="submission" date="2018-12" db="EMBL/GenBank/DDBJ databases">
        <title>Draft genome sequence of Embleya hyalina NBRC 13850T.</title>
        <authorList>
            <person name="Komaki H."/>
            <person name="Hosoyama A."/>
            <person name="Kimura A."/>
            <person name="Ichikawa N."/>
            <person name="Tamura T."/>
        </authorList>
    </citation>
    <scope>NUCLEOTIDE SEQUENCE [LARGE SCALE GENOMIC DNA]</scope>
    <source>
        <strain evidence="3 4">NBRC 13850</strain>
    </source>
</reference>
<feature type="chain" id="PRO_5039004091" evidence="2">
    <location>
        <begin position="16"/>
        <end position="60"/>
    </location>
</feature>
<protein>
    <submittedName>
        <fullName evidence="3">Uncharacterized protein</fullName>
    </submittedName>
</protein>
<proteinExistence type="predicted"/>
<evidence type="ECO:0000256" key="1">
    <source>
        <dbReference type="SAM" id="MobiDB-lite"/>
    </source>
</evidence>
<dbReference type="AlphaFoldDB" id="A0A401YQS8"/>
<evidence type="ECO:0000313" key="3">
    <source>
        <dbReference type="EMBL" id="GCD96952.1"/>
    </source>
</evidence>
<evidence type="ECO:0000256" key="2">
    <source>
        <dbReference type="SAM" id="SignalP"/>
    </source>
</evidence>
<accession>A0A401YQS8</accession>
<dbReference type="EMBL" id="BIFH01000022">
    <property type="protein sequence ID" value="GCD96952.1"/>
    <property type="molecule type" value="Genomic_DNA"/>
</dbReference>
<gene>
    <name evidence="3" type="ORF">EHYA_04639</name>
</gene>
<comment type="caution">
    <text evidence="3">The sequence shown here is derived from an EMBL/GenBank/DDBJ whole genome shotgun (WGS) entry which is preliminary data.</text>
</comment>
<feature type="signal peptide" evidence="2">
    <location>
        <begin position="1"/>
        <end position="15"/>
    </location>
</feature>
<sequence length="60" mass="5871">MAAAFVVGGSGAAFAAGTSAETPPARTDGTRVTQTTSADDAGGAGAGTDNREYGTDNREY</sequence>
<feature type="compositionally biased region" description="Basic and acidic residues" evidence="1">
    <location>
        <begin position="49"/>
        <end position="60"/>
    </location>
</feature>
<dbReference type="Proteomes" id="UP000286931">
    <property type="component" value="Unassembled WGS sequence"/>
</dbReference>
<name>A0A401YQS8_9ACTN</name>
<feature type="region of interest" description="Disordered" evidence="1">
    <location>
        <begin position="1"/>
        <end position="60"/>
    </location>
</feature>
<keyword evidence="2" id="KW-0732">Signal</keyword>
<evidence type="ECO:0000313" key="4">
    <source>
        <dbReference type="Proteomes" id="UP000286931"/>
    </source>
</evidence>
<organism evidence="3 4">
    <name type="scientific">Embleya hyalina</name>
    <dbReference type="NCBI Taxonomy" id="516124"/>
    <lineage>
        <taxon>Bacteria</taxon>
        <taxon>Bacillati</taxon>
        <taxon>Actinomycetota</taxon>
        <taxon>Actinomycetes</taxon>
        <taxon>Kitasatosporales</taxon>
        <taxon>Streptomycetaceae</taxon>
        <taxon>Embleya</taxon>
    </lineage>
</organism>